<dbReference type="GO" id="GO:0047372">
    <property type="term" value="F:monoacylglycerol lipase activity"/>
    <property type="evidence" value="ECO:0007669"/>
    <property type="project" value="UniProtKB-EC"/>
</dbReference>
<dbReference type="AlphaFoldDB" id="A0A4R3LI36"/>
<feature type="transmembrane region" description="Helical" evidence="1">
    <location>
        <begin position="21"/>
        <end position="39"/>
    </location>
</feature>
<evidence type="ECO:0000259" key="2">
    <source>
        <dbReference type="Pfam" id="PF12146"/>
    </source>
</evidence>
<organism evidence="3 5">
    <name type="scientific">Tepidimonas ignava</name>
    <dbReference type="NCBI Taxonomy" id="114249"/>
    <lineage>
        <taxon>Bacteria</taxon>
        <taxon>Pseudomonadati</taxon>
        <taxon>Pseudomonadota</taxon>
        <taxon>Betaproteobacteria</taxon>
        <taxon>Burkholderiales</taxon>
        <taxon>Tepidimonas</taxon>
    </lineage>
</organism>
<evidence type="ECO:0000313" key="5">
    <source>
        <dbReference type="Proteomes" id="UP000295536"/>
    </source>
</evidence>
<feature type="domain" description="Serine aminopeptidase S33" evidence="2">
    <location>
        <begin position="96"/>
        <end position="306"/>
    </location>
</feature>
<protein>
    <submittedName>
        <fullName evidence="3">Esterase/lipase</fullName>
    </submittedName>
    <submittedName>
        <fullName evidence="4">Thermostable monoacylglycerol lipase</fullName>
        <ecNumber evidence="4">3.1.1.23</ecNumber>
    </submittedName>
</protein>
<keyword evidence="6" id="KW-1185">Reference proteome</keyword>
<keyword evidence="1" id="KW-1133">Transmembrane helix</keyword>
<comment type="caution">
    <text evidence="3">The sequence shown here is derived from an EMBL/GenBank/DDBJ whole genome shotgun (WGS) entry which is preliminary data.</text>
</comment>
<evidence type="ECO:0000313" key="3">
    <source>
        <dbReference type="EMBL" id="TCS99833.1"/>
    </source>
</evidence>
<name>A0A4R3LI36_9BURK</name>
<dbReference type="Proteomes" id="UP000315577">
    <property type="component" value="Unassembled WGS sequence"/>
</dbReference>
<sequence>MRKACYTRLPGQGAQRGALRWVRWLWGVPLALAALWWLGPRYEAGPEVPAARADVPASARELDAWLAAQEAQHAGLRPELAKGVVWHGAAGQRTPWAVVYLHGFTASRVETAPLAERVAQALGANLLYTRLSGHGLPAQALARATLQDWLADAVEAVRIGHVLGERVLVIGTSTGATLGAWLALHPEQGGAAVDRQVWISPNFGPADKRTEWLLGPWGRQIAHAITGGTVGAPSGDARIDAGWTRVYPVDALLPMMALVQRVRDADLGRVRTPVLVLYSPADRTVDPALTRAVFDRLGSPTKVLEEVHDSTDRDQHVLAGALRSPGTTERLAQRIVRWVQQGT</sequence>
<evidence type="ECO:0000313" key="6">
    <source>
        <dbReference type="Proteomes" id="UP000315577"/>
    </source>
</evidence>
<accession>A0A4R3LI36</accession>
<dbReference type="Gene3D" id="3.40.50.1820">
    <property type="entry name" value="alpha/beta hydrolase"/>
    <property type="match status" value="1"/>
</dbReference>
<keyword evidence="1" id="KW-0812">Transmembrane</keyword>
<dbReference type="SUPFAM" id="SSF53474">
    <property type="entry name" value="alpha/beta-Hydrolases"/>
    <property type="match status" value="1"/>
</dbReference>
<evidence type="ECO:0000256" key="1">
    <source>
        <dbReference type="SAM" id="Phobius"/>
    </source>
</evidence>
<evidence type="ECO:0000313" key="4">
    <source>
        <dbReference type="EMBL" id="TSE23218.1"/>
    </source>
</evidence>
<dbReference type="InterPro" id="IPR022742">
    <property type="entry name" value="Hydrolase_4"/>
</dbReference>
<proteinExistence type="predicted"/>
<keyword evidence="1" id="KW-0472">Membrane</keyword>
<dbReference type="Proteomes" id="UP000295536">
    <property type="component" value="Unassembled WGS sequence"/>
</dbReference>
<gene>
    <name evidence="3" type="ORF">EDC36_101101</name>
    <name evidence="4" type="ORF">Tigna_00593</name>
</gene>
<dbReference type="Pfam" id="PF12146">
    <property type="entry name" value="Hydrolase_4"/>
    <property type="match status" value="1"/>
</dbReference>
<reference evidence="4 6" key="2">
    <citation type="submission" date="2019-07" db="EMBL/GenBank/DDBJ databases">
        <title>Tepidimonas ignava SPS-1037 draft genome.</title>
        <authorList>
            <person name="Da Costa M.S."/>
            <person name="Froufe H.J.C."/>
            <person name="Egas C."/>
            <person name="Albuquerque L."/>
        </authorList>
    </citation>
    <scope>NUCLEOTIDE SEQUENCE [LARGE SCALE GENOMIC DNA]</scope>
    <source>
        <strain evidence="4 6">SPS-1037</strain>
    </source>
</reference>
<keyword evidence="4" id="KW-0378">Hydrolase</keyword>
<reference evidence="3 5" key="1">
    <citation type="submission" date="2019-03" db="EMBL/GenBank/DDBJ databases">
        <title>Genomic Encyclopedia of Type Strains, Phase IV (KMG-IV): sequencing the most valuable type-strain genomes for metagenomic binning, comparative biology and taxonomic classification.</title>
        <authorList>
            <person name="Goeker M."/>
        </authorList>
    </citation>
    <scope>NUCLEOTIDE SEQUENCE [LARGE SCALE GENOMIC DNA]</scope>
    <source>
        <strain evidence="3 5">DSM 12034</strain>
    </source>
</reference>
<dbReference type="EC" id="3.1.1.23" evidence="4"/>
<dbReference type="EMBL" id="SMAH01000001">
    <property type="protein sequence ID" value="TCS99833.1"/>
    <property type="molecule type" value="Genomic_DNA"/>
</dbReference>
<dbReference type="RefSeq" id="WP_165902784.1">
    <property type="nucleotide sequence ID" value="NZ_SMAH01000001.1"/>
</dbReference>
<dbReference type="InterPro" id="IPR029058">
    <property type="entry name" value="AB_hydrolase_fold"/>
</dbReference>
<dbReference type="EMBL" id="VJNC01000003">
    <property type="protein sequence ID" value="TSE23218.1"/>
    <property type="molecule type" value="Genomic_DNA"/>
</dbReference>